<dbReference type="InterPro" id="IPR006015">
    <property type="entry name" value="Universal_stress_UspA"/>
</dbReference>
<evidence type="ECO:0000259" key="2">
    <source>
        <dbReference type="Pfam" id="PF00582"/>
    </source>
</evidence>
<dbReference type="Gene3D" id="3.40.50.620">
    <property type="entry name" value="HUPs"/>
    <property type="match status" value="1"/>
</dbReference>
<proteinExistence type="inferred from homology"/>
<organism evidence="3 4">
    <name type="scientific">Paracidovorax cattleyae</name>
    <dbReference type="NCBI Taxonomy" id="80868"/>
    <lineage>
        <taxon>Bacteria</taxon>
        <taxon>Pseudomonadati</taxon>
        <taxon>Pseudomonadota</taxon>
        <taxon>Betaproteobacteria</taxon>
        <taxon>Burkholderiales</taxon>
        <taxon>Comamonadaceae</taxon>
        <taxon>Paracidovorax</taxon>
    </lineage>
</organism>
<dbReference type="InterPro" id="IPR006016">
    <property type="entry name" value="UspA"/>
</dbReference>
<dbReference type="EMBL" id="FNJL01000026">
    <property type="protein sequence ID" value="SDP77944.1"/>
    <property type="molecule type" value="Genomic_DNA"/>
</dbReference>
<comment type="similarity">
    <text evidence="1">Belongs to the universal stress protein A family.</text>
</comment>
<dbReference type="PANTHER" id="PTHR46268">
    <property type="entry name" value="STRESS RESPONSE PROTEIN NHAX"/>
    <property type="match status" value="1"/>
</dbReference>
<dbReference type="RefSeq" id="WP_092837345.1">
    <property type="nucleotide sequence ID" value="NZ_FNJL01000026.1"/>
</dbReference>
<dbReference type="PRINTS" id="PR01438">
    <property type="entry name" value="UNVRSLSTRESS"/>
</dbReference>
<dbReference type="AlphaFoldDB" id="A0A1H0VHX2"/>
<reference evidence="4" key="1">
    <citation type="submission" date="2016-10" db="EMBL/GenBank/DDBJ databases">
        <authorList>
            <person name="Varghese N."/>
            <person name="Submissions S."/>
        </authorList>
    </citation>
    <scope>NUCLEOTIDE SEQUENCE [LARGE SCALE GENOMIC DNA]</scope>
    <source>
        <strain evidence="4">DSM 17101</strain>
    </source>
</reference>
<feature type="domain" description="UspA" evidence="2">
    <location>
        <begin position="2"/>
        <end position="141"/>
    </location>
</feature>
<dbReference type="SUPFAM" id="SSF52402">
    <property type="entry name" value="Adenine nucleotide alpha hydrolases-like"/>
    <property type="match status" value="1"/>
</dbReference>
<sequence length="141" mass="14742">MKILLAVDGSAYTKKMLAYLATHDELLAGGAHDVTAITVQSPLPPRARAALGKDVVEKYYADEAEKVIGPVAKFLSRHGITAKRLVKTGPVGETIAKAADAGKFDLLVMGSHGHGALGQLVMGSVSTQVLASSRVPVLLVR</sequence>
<gene>
    <name evidence="3" type="ORF">SAMN04489708_12629</name>
</gene>
<name>A0A1H0VHX2_9BURK</name>
<dbReference type="OrthoDB" id="9792500at2"/>
<dbReference type="Proteomes" id="UP000199317">
    <property type="component" value="Unassembled WGS sequence"/>
</dbReference>
<accession>A0A1H0VHX2</accession>
<keyword evidence="4" id="KW-1185">Reference proteome</keyword>
<dbReference type="Pfam" id="PF00582">
    <property type="entry name" value="Usp"/>
    <property type="match status" value="1"/>
</dbReference>
<dbReference type="CDD" id="cd00293">
    <property type="entry name" value="USP-like"/>
    <property type="match status" value="1"/>
</dbReference>
<dbReference type="PANTHER" id="PTHR46268:SF6">
    <property type="entry name" value="UNIVERSAL STRESS PROTEIN UP12"/>
    <property type="match status" value="1"/>
</dbReference>
<evidence type="ECO:0000256" key="1">
    <source>
        <dbReference type="ARBA" id="ARBA00008791"/>
    </source>
</evidence>
<dbReference type="InterPro" id="IPR014729">
    <property type="entry name" value="Rossmann-like_a/b/a_fold"/>
</dbReference>
<evidence type="ECO:0000313" key="3">
    <source>
        <dbReference type="EMBL" id="SDP77944.1"/>
    </source>
</evidence>
<protein>
    <submittedName>
        <fullName evidence="3">Nucleotide-binding universal stress protein, UspA family</fullName>
    </submittedName>
</protein>
<evidence type="ECO:0000313" key="4">
    <source>
        <dbReference type="Proteomes" id="UP000199317"/>
    </source>
</evidence>